<evidence type="ECO:0000313" key="2">
    <source>
        <dbReference type="Proteomes" id="UP000231136"/>
    </source>
</evidence>
<dbReference type="AlphaFoldDB" id="A0A2H0DUE2"/>
<sequence>MDKKKWEELANKFKETTDKMGMRIDSGIFDLVVTLNALDFPTSASCWGHLERGVASPWLDFQPKLTPEIQTKKEEAKSLWAEVKKKESEGKAKTEIVKMLDEHHKLEKEVNKPMLLLAEELLKLLNDFYKDHSNEAEVTLVLRKIGNSAIRLESQGSIVQEVKPQLVKEENLLKYRSEMEKFSEYIKKDLISNK</sequence>
<proteinExistence type="predicted"/>
<comment type="caution">
    <text evidence="1">The sequence shown here is derived from an EMBL/GenBank/DDBJ whole genome shotgun (WGS) entry which is preliminary data.</text>
</comment>
<accession>A0A2H0DUE2</accession>
<dbReference type="EMBL" id="PCTR01000137">
    <property type="protein sequence ID" value="PIP85349.1"/>
    <property type="molecule type" value="Genomic_DNA"/>
</dbReference>
<dbReference type="Proteomes" id="UP000231136">
    <property type="component" value="Unassembled WGS sequence"/>
</dbReference>
<evidence type="ECO:0000313" key="1">
    <source>
        <dbReference type="EMBL" id="PIP85349.1"/>
    </source>
</evidence>
<reference evidence="1 2" key="1">
    <citation type="submission" date="2017-09" db="EMBL/GenBank/DDBJ databases">
        <title>Depth-based differentiation of microbial function through sediment-hosted aquifers and enrichment of novel symbionts in the deep terrestrial subsurface.</title>
        <authorList>
            <person name="Probst A.J."/>
            <person name="Ladd B."/>
            <person name="Jarett J.K."/>
            <person name="Geller-Mcgrath D.E."/>
            <person name="Sieber C.M."/>
            <person name="Emerson J.B."/>
            <person name="Anantharaman K."/>
            <person name="Thomas B.C."/>
            <person name="Malmstrom R."/>
            <person name="Stieglmeier M."/>
            <person name="Klingl A."/>
            <person name="Woyke T."/>
            <person name="Ryan C.M."/>
            <person name="Banfield J.F."/>
        </authorList>
    </citation>
    <scope>NUCLEOTIDE SEQUENCE [LARGE SCALE GENOMIC DNA]</scope>
    <source>
        <strain evidence="1">CG22_combo_CG10-13_8_21_14_all_43_12</strain>
    </source>
</reference>
<name>A0A2H0DUE2_9BACT</name>
<gene>
    <name evidence="1" type="ORF">COW83_04690</name>
</gene>
<organism evidence="1 2">
    <name type="scientific">Candidatus Collierbacteria bacterium CG22_combo_CG10-13_8_21_14_all_43_12</name>
    <dbReference type="NCBI Taxonomy" id="1974537"/>
    <lineage>
        <taxon>Bacteria</taxon>
        <taxon>Candidatus Collieribacteriota</taxon>
    </lineage>
</organism>
<protein>
    <submittedName>
        <fullName evidence="1">Uncharacterized protein</fullName>
    </submittedName>
</protein>